<feature type="compositionally biased region" description="Basic and acidic residues" evidence="1">
    <location>
        <begin position="196"/>
        <end position="207"/>
    </location>
</feature>
<dbReference type="InterPro" id="IPR013885">
    <property type="entry name" value="DUF1764_euk"/>
</dbReference>
<sequence>MQGALRLLFSSLPSSPIATLVGAIPSASHPHRFVRSLDSNITDSVDFVIIRLPIALLLKSEICIVSLSYYTRSSNLKQWWEFDTQITLRRGVVGIDEAKTAGVLCDSVLGFVIQKMPKKSSSKKSKPGLQNPSVASWDMSKKSASKPPKPALQKPALTKEKPAPTPQRYGQEIDEIFSKKRKKPEQQKTSKLNKKTSKDSKDDECVTQKKKKNKSGGSNVDMFENEQLARPRRKTADGLAIYTEEELGFGKADAGAAATLPPMLVSPIVTRHRHPRRATMVLKGIVEDIKEMTYLWVKTRSRVQFGDMGLEGKVYGSSGFSVSCGFGPFPVLPVDGSRSRKRSYEMGLHRGAFNGFCFRV</sequence>
<keyword evidence="3" id="KW-1185">Reference proteome</keyword>
<name>A0A5N6PGL2_9ASTR</name>
<dbReference type="EMBL" id="SZYD01000004">
    <property type="protein sequence ID" value="KAD6453870.1"/>
    <property type="molecule type" value="Genomic_DNA"/>
</dbReference>
<dbReference type="Pfam" id="PF08576">
    <property type="entry name" value="DUF1764"/>
    <property type="match status" value="1"/>
</dbReference>
<dbReference type="PANTHER" id="PTHR34066:SF1">
    <property type="entry name" value="DUF1764 FAMILY PROTEIN"/>
    <property type="match status" value="1"/>
</dbReference>
<proteinExistence type="predicted"/>
<feature type="region of interest" description="Disordered" evidence="1">
    <location>
        <begin position="119"/>
        <end position="231"/>
    </location>
</feature>
<accession>A0A5N6PGL2</accession>
<dbReference type="Proteomes" id="UP000326396">
    <property type="component" value="Linkage Group LG12"/>
</dbReference>
<protein>
    <submittedName>
        <fullName evidence="2">Uncharacterized protein</fullName>
    </submittedName>
</protein>
<evidence type="ECO:0000313" key="3">
    <source>
        <dbReference type="Proteomes" id="UP000326396"/>
    </source>
</evidence>
<gene>
    <name evidence="2" type="ORF">E3N88_08576</name>
</gene>
<dbReference type="AlphaFoldDB" id="A0A5N6PGL2"/>
<organism evidence="2 3">
    <name type="scientific">Mikania micrantha</name>
    <name type="common">bitter vine</name>
    <dbReference type="NCBI Taxonomy" id="192012"/>
    <lineage>
        <taxon>Eukaryota</taxon>
        <taxon>Viridiplantae</taxon>
        <taxon>Streptophyta</taxon>
        <taxon>Embryophyta</taxon>
        <taxon>Tracheophyta</taxon>
        <taxon>Spermatophyta</taxon>
        <taxon>Magnoliopsida</taxon>
        <taxon>eudicotyledons</taxon>
        <taxon>Gunneridae</taxon>
        <taxon>Pentapetalae</taxon>
        <taxon>asterids</taxon>
        <taxon>campanulids</taxon>
        <taxon>Asterales</taxon>
        <taxon>Asteraceae</taxon>
        <taxon>Asteroideae</taxon>
        <taxon>Heliantheae alliance</taxon>
        <taxon>Eupatorieae</taxon>
        <taxon>Mikania</taxon>
    </lineage>
</organism>
<comment type="caution">
    <text evidence="2">The sequence shown here is derived from an EMBL/GenBank/DDBJ whole genome shotgun (WGS) entry which is preliminary data.</text>
</comment>
<reference evidence="2 3" key="1">
    <citation type="submission" date="2019-05" db="EMBL/GenBank/DDBJ databases">
        <title>Mikania micrantha, genome provides insights into the molecular mechanism of rapid growth.</title>
        <authorList>
            <person name="Liu B."/>
        </authorList>
    </citation>
    <scope>NUCLEOTIDE SEQUENCE [LARGE SCALE GENOMIC DNA]</scope>
    <source>
        <strain evidence="2">NLD-2019</strain>
        <tissue evidence="2">Leaf</tissue>
    </source>
</reference>
<dbReference type="PANTHER" id="PTHR34066">
    <property type="entry name" value="GROWTH FACTOR 2"/>
    <property type="match status" value="1"/>
</dbReference>
<dbReference type="OrthoDB" id="20835at2759"/>
<evidence type="ECO:0000256" key="1">
    <source>
        <dbReference type="SAM" id="MobiDB-lite"/>
    </source>
</evidence>
<evidence type="ECO:0000313" key="2">
    <source>
        <dbReference type="EMBL" id="KAD6453870.1"/>
    </source>
</evidence>